<dbReference type="GeneID" id="39731083"/>
<protein>
    <submittedName>
        <fullName evidence="1">Uncharacterized protein</fullName>
    </submittedName>
</protein>
<comment type="caution">
    <text evidence="1">The sequence shown here is derived from an EMBL/GenBank/DDBJ whole genome shotgun (WGS) entry which is preliminary data.</text>
</comment>
<gene>
    <name evidence="1" type="ORF">PGAL8A_00255500</name>
</gene>
<dbReference type="OrthoDB" id="381984at2759"/>
<reference evidence="1" key="1">
    <citation type="submission" date="2015-04" db="EMBL/GenBank/DDBJ databases">
        <authorList>
            <consortium name="Pathogen Informatics"/>
        </authorList>
    </citation>
    <scope>NUCLEOTIDE SEQUENCE [LARGE SCALE GENOMIC DNA]</scope>
    <source>
        <strain evidence="1">8A</strain>
    </source>
</reference>
<name>A0A1J1GS94_PLAGA</name>
<sequence>MNKKDENENILNCKNFKRSFENFNNLDSQNSMYMFAFHKRRHNLDLKDEVKNNYENIEIISGLNRKNKRKLEANFIDKNKKRNFTETQKNFNFSNDAFSNNSSSGVSNIVIDEINDKCIKNSSRNNDRLLSESKIDENKKHSFELAIIPFEGNTSVSDYKYENNITLKNSNLKNIFSFLSKKDIFYKNLKNHIKKNKPLMINCKDFNILLNKYKYENEIGKKIDENHNTLDNNDNYEIENNLINNSLVMNNTIIEPTDLNDLSKNENNFCLKNNDLLNTKLNEMYLDSPINECDINYALNNNNMNDINNVKKGDKFDNLSKAFNTNNIDSSHNNFGEIKNPNEVNYMNNNYNFSNINISNNDINVNNYNLNDNNILNNLNNISFNKINDNSLRFNNNVNFNVLNNQNNFSNLNNDSNLSNNNFNNLNVIDNYDNLNNNYNMFNLSNFNYNDDSNSNENIYYLNNINNINKLLNLNNAYIQNNINNFNNINK</sequence>
<dbReference type="AlphaFoldDB" id="A0A1J1GS94"/>
<organism evidence="1 2">
    <name type="scientific">Plasmodium gallinaceum</name>
    <dbReference type="NCBI Taxonomy" id="5849"/>
    <lineage>
        <taxon>Eukaryota</taxon>
        <taxon>Sar</taxon>
        <taxon>Alveolata</taxon>
        <taxon>Apicomplexa</taxon>
        <taxon>Aconoidasida</taxon>
        <taxon>Haemosporida</taxon>
        <taxon>Plasmodiidae</taxon>
        <taxon>Plasmodium</taxon>
        <taxon>Plasmodium (Haemamoeba)</taxon>
    </lineage>
</organism>
<dbReference type="VEuPathDB" id="PlasmoDB:PGAL8A_00255500"/>
<dbReference type="Proteomes" id="UP000220797">
    <property type="component" value="Unassembled WGS sequence"/>
</dbReference>
<dbReference type="OMA" id="PLMINCK"/>
<dbReference type="RefSeq" id="XP_028527963.1">
    <property type="nucleotide sequence ID" value="XM_028671296.1"/>
</dbReference>
<evidence type="ECO:0000313" key="1">
    <source>
        <dbReference type="EMBL" id="CRG95150.1"/>
    </source>
</evidence>
<proteinExistence type="predicted"/>
<keyword evidence="2" id="KW-1185">Reference proteome</keyword>
<accession>A0A1J1GS94</accession>
<evidence type="ECO:0000313" key="2">
    <source>
        <dbReference type="Proteomes" id="UP000220797"/>
    </source>
</evidence>
<dbReference type="EMBL" id="CVMV01000032">
    <property type="protein sequence ID" value="CRG95150.1"/>
    <property type="molecule type" value="Genomic_DNA"/>
</dbReference>